<evidence type="ECO:0000313" key="1">
    <source>
        <dbReference type="EMBL" id="KAF3552760.1"/>
    </source>
</evidence>
<sequence>MNARSLRGDRAGRSLGRYVATELWLKLGRYVATERSSPRGLLHLLRGVRSALSPMVPNTQNSRPSVGPFRSCDKPVDSPCHSVSYWDPDPKLRAWPFPFRRSL</sequence>
<accession>A0A8S9QQW9</accession>
<protein>
    <submittedName>
        <fullName evidence="1">Uncharacterized protein</fullName>
    </submittedName>
</protein>
<dbReference type="AlphaFoldDB" id="A0A8S9QQW9"/>
<name>A0A8S9QQW9_BRACR</name>
<gene>
    <name evidence="1" type="ORF">F2Q69_00014452</name>
</gene>
<evidence type="ECO:0000313" key="2">
    <source>
        <dbReference type="Proteomes" id="UP000712600"/>
    </source>
</evidence>
<dbReference type="Proteomes" id="UP000712600">
    <property type="component" value="Unassembled WGS sequence"/>
</dbReference>
<reference evidence="1" key="1">
    <citation type="submission" date="2019-12" db="EMBL/GenBank/DDBJ databases">
        <title>Genome sequencing and annotation of Brassica cretica.</title>
        <authorList>
            <person name="Studholme D.J."/>
            <person name="Sarris P."/>
        </authorList>
    </citation>
    <scope>NUCLEOTIDE SEQUENCE</scope>
    <source>
        <strain evidence="1">PFS-109/04</strain>
        <tissue evidence="1">Leaf</tissue>
    </source>
</reference>
<comment type="caution">
    <text evidence="1">The sequence shown here is derived from an EMBL/GenBank/DDBJ whole genome shotgun (WGS) entry which is preliminary data.</text>
</comment>
<proteinExistence type="predicted"/>
<organism evidence="1 2">
    <name type="scientific">Brassica cretica</name>
    <name type="common">Mustard</name>
    <dbReference type="NCBI Taxonomy" id="69181"/>
    <lineage>
        <taxon>Eukaryota</taxon>
        <taxon>Viridiplantae</taxon>
        <taxon>Streptophyta</taxon>
        <taxon>Embryophyta</taxon>
        <taxon>Tracheophyta</taxon>
        <taxon>Spermatophyta</taxon>
        <taxon>Magnoliopsida</taxon>
        <taxon>eudicotyledons</taxon>
        <taxon>Gunneridae</taxon>
        <taxon>Pentapetalae</taxon>
        <taxon>rosids</taxon>
        <taxon>malvids</taxon>
        <taxon>Brassicales</taxon>
        <taxon>Brassicaceae</taxon>
        <taxon>Brassiceae</taxon>
        <taxon>Brassica</taxon>
    </lineage>
</organism>
<dbReference type="EMBL" id="QGKX02000996">
    <property type="protein sequence ID" value="KAF3552760.1"/>
    <property type="molecule type" value="Genomic_DNA"/>
</dbReference>